<proteinExistence type="predicted"/>
<organism evidence="1 2">
    <name type="scientific">Symbiodinium natans</name>
    <dbReference type="NCBI Taxonomy" id="878477"/>
    <lineage>
        <taxon>Eukaryota</taxon>
        <taxon>Sar</taxon>
        <taxon>Alveolata</taxon>
        <taxon>Dinophyceae</taxon>
        <taxon>Suessiales</taxon>
        <taxon>Symbiodiniaceae</taxon>
        <taxon>Symbiodinium</taxon>
    </lineage>
</organism>
<keyword evidence="2" id="KW-1185">Reference proteome</keyword>
<gene>
    <name evidence="1" type="primary">cst-1</name>
    <name evidence="1" type="ORF">SNAT2548_LOCUS30821</name>
</gene>
<accession>A0A812U2S5</accession>
<sequence length="173" mass="19783">MAMLNRDYHSRPTLQGIRTALKALVYEDYALDRDAVNMIKLSPSERGASVTTPTCLDREEEPLPAPQWNAVHPSGRVKYNPADFAPDRHQASTTLQRVFHYDDVREQVITTSQSPVHRPVLHYDHVYDEPVEGYHPADMNAPGFRPGRRPRQPYDPARYQALLESEAKTHELP</sequence>
<name>A0A812U2S5_9DINO</name>
<evidence type="ECO:0000313" key="2">
    <source>
        <dbReference type="Proteomes" id="UP000604046"/>
    </source>
</evidence>
<dbReference type="EMBL" id="CAJNDS010002626">
    <property type="protein sequence ID" value="CAE7549037.1"/>
    <property type="molecule type" value="Genomic_DNA"/>
</dbReference>
<dbReference type="AlphaFoldDB" id="A0A812U2S5"/>
<reference evidence="1" key="1">
    <citation type="submission" date="2021-02" db="EMBL/GenBank/DDBJ databases">
        <authorList>
            <person name="Dougan E. K."/>
            <person name="Rhodes N."/>
            <person name="Thang M."/>
            <person name="Chan C."/>
        </authorList>
    </citation>
    <scope>NUCLEOTIDE SEQUENCE</scope>
</reference>
<evidence type="ECO:0000313" key="1">
    <source>
        <dbReference type="EMBL" id="CAE7549037.1"/>
    </source>
</evidence>
<protein>
    <submittedName>
        <fullName evidence="1">Cst-1 protein</fullName>
    </submittedName>
</protein>
<comment type="caution">
    <text evidence="1">The sequence shown here is derived from an EMBL/GenBank/DDBJ whole genome shotgun (WGS) entry which is preliminary data.</text>
</comment>
<dbReference type="Proteomes" id="UP000604046">
    <property type="component" value="Unassembled WGS sequence"/>
</dbReference>